<evidence type="ECO:0000313" key="2">
    <source>
        <dbReference type="Proteomes" id="UP000035009"/>
    </source>
</evidence>
<accession>M3VGB0</accession>
<reference evidence="1 2" key="1">
    <citation type="submission" date="2013-02" db="EMBL/GenBank/DDBJ databases">
        <title>Whole genome shotgun sequence of Gordonia malaquae NBRC 108250.</title>
        <authorList>
            <person name="Yoshida I."/>
            <person name="Hosoyama A."/>
            <person name="Tsuchikane K."/>
            <person name="Ando Y."/>
            <person name="Baba S."/>
            <person name="Ohji S."/>
            <person name="Hamada M."/>
            <person name="Tamura T."/>
            <person name="Yamazoe A."/>
            <person name="Yamazaki S."/>
            <person name="Fujita N."/>
        </authorList>
    </citation>
    <scope>NUCLEOTIDE SEQUENCE [LARGE SCALE GENOMIC DNA]</scope>
    <source>
        <strain evidence="1 2">NBRC 108250</strain>
    </source>
</reference>
<dbReference type="EMBL" id="BAOP01000021">
    <property type="protein sequence ID" value="GAC80759.1"/>
    <property type="molecule type" value="Genomic_DNA"/>
</dbReference>
<dbReference type="InterPro" id="IPR015943">
    <property type="entry name" value="WD40/YVTN_repeat-like_dom_sf"/>
</dbReference>
<dbReference type="AlphaFoldDB" id="M3VGB0"/>
<dbReference type="Gene3D" id="2.130.10.10">
    <property type="entry name" value="YVTN repeat-like/Quinoprotein amine dehydrogenase"/>
    <property type="match status" value="2"/>
</dbReference>
<evidence type="ECO:0000313" key="1">
    <source>
        <dbReference type="EMBL" id="GAC80759.1"/>
    </source>
</evidence>
<dbReference type="Proteomes" id="UP000035009">
    <property type="component" value="Unassembled WGS sequence"/>
</dbReference>
<proteinExistence type="predicted"/>
<evidence type="ECO:0008006" key="3">
    <source>
        <dbReference type="Google" id="ProtNLM"/>
    </source>
</evidence>
<sequence length="444" mass="47641">MGYEGPVSLEPMNTAPSQVWKRSTKDIFGPDAASDNLEVKADGHGVLVVAGRVSTPRPGTALIAVDAESGEPMWDEPRIGESWNCAIGAGGVLACADNARVDGLVATRVDFFDLQTGVVSASQTIRYPGWPSITAVEDGFVVLVEGTANIGLLSEIDPGAELVATVSFASELPDQRGRVVGYSRTGRERWAVDPPVNHLRLQQSAGSDMVALEDRKGTGFSIYRADTGERVHTSSRSGDLYLLYEGGFVIGSGRYTLSSTVAFHDSAGRYQGGLKGWQLASYRNWPSATVDRKRVPVLLAKRPAFGVVSAGTHAVKWTVPGIADDATQIDEDHYLLSTGDLYAANGGYTKSWTIVDADSGERSRAVSTGFGKTAVGFDGERLVLAGDRNADHSPNVPHLTAYDMRTGEAVWDSEPVDSKAIWRQFGRRLFLLQSAGNAFLAHYK</sequence>
<gene>
    <name evidence="1" type="ORF">GM1_021_00450</name>
</gene>
<name>M3VGB0_GORML</name>
<comment type="caution">
    <text evidence="1">The sequence shown here is derived from an EMBL/GenBank/DDBJ whole genome shotgun (WGS) entry which is preliminary data.</text>
</comment>
<organism evidence="1 2">
    <name type="scientific">Gordonia malaquae NBRC 108250</name>
    <dbReference type="NCBI Taxonomy" id="1223542"/>
    <lineage>
        <taxon>Bacteria</taxon>
        <taxon>Bacillati</taxon>
        <taxon>Actinomycetota</taxon>
        <taxon>Actinomycetes</taxon>
        <taxon>Mycobacteriales</taxon>
        <taxon>Gordoniaceae</taxon>
        <taxon>Gordonia</taxon>
    </lineage>
</organism>
<dbReference type="InterPro" id="IPR011047">
    <property type="entry name" value="Quinoprotein_ADH-like_sf"/>
</dbReference>
<dbReference type="eggNOG" id="ENOG5031VU7">
    <property type="taxonomic scope" value="Bacteria"/>
</dbReference>
<dbReference type="SUPFAM" id="SSF50998">
    <property type="entry name" value="Quinoprotein alcohol dehydrogenase-like"/>
    <property type="match status" value="1"/>
</dbReference>
<protein>
    <recommendedName>
        <fullName evidence="3">PQQ-binding-like beta-propeller repeat protein</fullName>
    </recommendedName>
</protein>
<keyword evidence="2" id="KW-1185">Reference proteome</keyword>